<keyword evidence="5" id="KW-0680">Restriction system</keyword>
<dbReference type="PRINTS" id="PR00105">
    <property type="entry name" value="C5METTRFRASE"/>
</dbReference>
<dbReference type="EC" id="2.1.1.37" evidence="1"/>
<sequence>MKQLNLIEELIVDNFAGGGGASTGIELATGRPVDIAINHDPDAIAMHRTNHPYTEHYCESVWDIDPRKACRGRKVGLAWFSPDCKHFSKAKGGKPVDKNIRGLAWIVLKWAGTVRPRVIILENVEEFQTWGPVKKGKPMKSRSGETFRKWKEQLESLGYCIEHRELVAADYGAPTTRKRFFLVARCDGRPIVWPEPTHAPAASEEVKEGRKKPWRSAAEILDWSLPCPSIFDTKEEIREKYGISAQRPLRPNTMRRVARGVDKFVIKNLEPFLVQVNHAGKFRGQRIKEPIQTITAKHGYGIVSPVVAPLTMHNNENATGTGITEPVNTITSSGAGGHQMMISPTLTAIGQTGAKGDRGRKITEPTHTQVSKAEECIVAPSLIQYHTEQSEKVRGQSVEEPIMTIDAANRYGLTAASLIKYYGNDQHGQSIHEPLHTVTAKDREGIVAVNLTKMKGTNLGSPMADPVQTITAGGGHFGVVITRIEKAEPGADLRHWPEIRELLNTYCGYNLGPEDVILFEINGASYFMADIGLRMLVPRELYRANGFPDDYIIDRDYTGKMYPKTKQVARCGNAVPPPFAEALVRANLPELCGGRIQTMAELKDVMTG</sequence>
<comment type="caution">
    <text evidence="7">The sequence shown here is derived from an EMBL/GenBank/DDBJ whole genome shotgun (WGS) entry which is preliminary data.</text>
</comment>
<dbReference type="GO" id="GO:0032259">
    <property type="term" value="P:methylation"/>
    <property type="evidence" value="ECO:0007669"/>
    <property type="project" value="UniProtKB-KW"/>
</dbReference>
<protein>
    <recommendedName>
        <fullName evidence="1">DNA (cytosine-5-)-methyltransferase</fullName>
        <ecNumber evidence="1">2.1.1.37</ecNumber>
    </recommendedName>
</protein>
<evidence type="ECO:0000256" key="5">
    <source>
        <dbReference type="ARBA" id="ARBA00022747"/>
    </source>
</evidence>
<dbReference type="InterPro" id="IPR001525">
    <property type="entry name" value="C5_MeTfrase"/>
</dbReference>
<dbReference type="InterPro" id="IPR050390">
    <property type="entry name" value="C5-Methyltransferase"/>
</dbReference>
<evidence type="ECO:0000256" key="4">
    <source>
        <dbReference type="ARBA" id="ARBA00022691"/>
    </source>
</evidence>
<dbReference type="GO" id="GO:0008168">
    <property type="term" value="F:methyltransferase activity"/>
    <property type="evidence" value="ECO:0007669"/>
    <property type="project" value="UniProtKB-KW"/>
</dbReference>
<dbReference type="PANTHER" id="PTHR10629">
    <property type="entry name" value="CYTOSINE-SPECIFIC METHYLTRANSFERASE"/>
    <property type="match status" value="1"/>
</dbReference>
<comment type="similarity">
    <text evidence="6">Belongs to the class I-like SAM-binding methyltransferase superfamily. C5-methyltransferase family.</text>
</comment>
<evidence type="ECO:0000256" key="2">
    <source>
        <dbReference type="ARBA" id="ARBA00022603"/>
    </source>
</evidence>
<keyword evidence="3 6" id="KW-0808">Transferase</keyword>
<evidence type="ECO:0000256" key="3">
    <source>
        <dbReference type="ARBA" id="ARBA00022679"/>
    </source>
</evidence>
<reference evidence="7 8" key="1">
    <citation type="journal article" date="2021" name="Sci. Rep.">
        <title>The distribution of antibiotic resistance genes in chicken gut microbiota commensals.</title>
        <authorList>
            <person name="Juricova H."/>
            <person name="Matiasovicova J."/>
            <person name="Kubasova T."/>
            <person name="Cejkova D."/>
            <person name="Rychlik I."/>
        </authorList>
    </citation>
    <scope>NUCLEOTIDE SEQUENCE [LARGE SCALE GENOMIC DNA]</scope>
    <source>
        <strain evidence="7 8">An431b</strain>
    </source>
</reference>
<dbReference type="Proteomes" id="UP000729290">
    <property type="component" value="Unassembled WGS sequence"/>
</dbReference>
<dbReference type="Gene3D" id="3.90.120.10">
    <property type="entry name" value="DNA Methylase, subunit A, domain 2"/>
    <property type="match status" value="1"/>
</dbReference>
<gene>
    <name evidence="7" type="ORF">H9X83_06945</name>
</gene>
<evidence type="ECO:0000256" key="6">
    <source>
        <dbReference type="PROSITE-ProRule" id="PRU01016"/>
    </source>
</evidence>
<proteinExistence type="inferred from homology"/>
<name>A0ABS2G8V5_9FIRM</name>
<dbReference type="InterPro" id="IPR029063">
    <property type="entry name" value="SAM-dependent_MTases_sf"/>
</dbReference>
<organism evidence="7 8">
    <name type="scientific">Anaerotignum lactatifermentans</name>
    <dbReference type="NCBI Taxonomy" id="160404"/>
    <lineage>
        <taxon>Bacteria</taxon>
        <taxon>Bacillati</taxon>
        <taxon>Bacillota</taxon>
        <taxon>Clostridia</taxon>
        <taxon>Lachnospirales</taxon>
        <taxon>Anaerotignaceae</taxon>
        <taxon>Anaerotignum</taxon>
    </lineage>
</organism>
<keyword evidence="2 6" id="KW-0489">Methyltransferase</keyword>
<dbReference type="RefSeq" id="WP_205132729.1">
    <property type="nucleotide sequence ID" value="NZ_JACSNT010000002.1"/>
</dbReference>
<dbReference type="Gene3D" id="3.40.50.150">
    <property type="entry name" value="Vaccinia Virus protein VP39"/>
    <property type="match status" value="1"/>
</dbReference>
<dbReference type="Pfam" id="PF00145">
    <property type="entry name" value="DNA_methylase"/>
    <property type="match status" value="2"/>
</dbReference>
<evidence type="ECO:0000313" key="8">
    <source>
        <dbReference type="Proteomes" id="UP000729290"/>
    </source>
</evidence>
<dbReference type="PROSITE" id="PS51679">
    <property type="entry name" value="SAM_MT_C5"/>
    <property type="match status" value="1"/>
</dbReference>
<keyword evidence="8" id="KW-1185">Reference proteome</keyword>
<evidence type="ECO:0000313" key="7">
    <source>
        <dbReference type="EMBL" id="MBM6877896.1"/>
    </source>
</evidence>
<dbReference type="PANTHER" id="PTHR10629:SF52">
    <property type="entry name" value="DNA (CYTOSINE-5)-METHYLTRANSFERASE 1"/>
    <property type="match status" value="1"/>
</dbReference>
<evidence type="ECO:0000256" key="1">
    <source>
        <dbReference type="ARBA" id="ARBA00011975"/>
    </source>
</evidence>
<feature type="active site" evidence="6">
    <location>
        <position position="84"/>
    </location>
</feature>
<dbReference type="SUPFAM" id="SSF53335">
    <property type="entry name" value="S-adenosyl-L-methionine-dependent methyltransferases"/>
    <property type="match status" value="1"/>
</dbReference>
<dbReference type="EMBL" id="JACSNV010000008">
    <property type="protein sequence ID" value="MBM6877896.1"/>
    <property type="molecule type" value="Genomic_DNA"/>
</dbReference>
<keyword evidence="4 6" id="KW-0949">S-adenosyl-L-methionine</keyword>
<accession>A0ABS2G8V5</accession>